<dbReference type="Proteomes" id="UP000005632">
    <property type="component" value="Chromosome"/>
</dbReference>
<dbReference type="PANTHER" id="PTHR45947">
    <property type="entry name" value="SULFOQUINOVOSYL TRANSFERASE SQD2"/>
    <property type="match status" value="1"/>
</dbReference>
<dbReference type="Pfam" id="PF00534">
    <property type="entry name" value="Glycos_transf_1"/>
    <property type="match status" value="1"/>
</dbReference>
<dbReference type="CDD" id="cd03794">
    <property type="entry name" value="GT4_WbuB-like"/>
    <property type="match status" value="1"/>
</dbReference>
<evidence type="ECO:0000313" key="3">
    <source>
        <dbReference type="EMBL" id="AEV29463.1"/>
    </source>
</evidence>
<dbReference type="Pfam" id="PF13439">
    <property type="entry name" value="Glyco_transf_4"/>
    <property type="match status" value="1"/>
</dbReference>
<dbReference type="RefSeq" id="WP_014270306.1">
    <property type="nucleotide sequence ID" value="NC_016633.1"/>
</dbReference>
<dbReference type="GO" id="GO:0016758">
    <property type="term" value="F:hexosyltransferase activity"/>
    <property type="evidence" value="ECO:0007669"/>
    <property type="project" value="TreeGrafter"/>
</dbReference>
<dbReference type="InterPro" id="IPR028098">
    <property type="entry name" value="Glyco_trans_4-like_N"/>
</dbReference>
<protein>
    <submittedName>
        <fullName evidence="3">Glycosyltransferase</fullName>
    </submittedName>
</protein>
<reference evidence="3 4" key="1">
    <citation type="submission" date="2011-11" db="EMBL/GenBank/DDBJ databases">
        <title>Complete sequence of Spirochaeta sp. grapes.</title>
        <authorList>
            <consortium name="US DOE Joint Genome Institute"/>
            <person name="Lucas S."/>
            <person name="Han J."/>
            <person name="Lapidus A."/>
            <person name="Cheng J.-F."/>
            <person name="Goodwin L."/>
            <person name="Pitluck S."/>
            <person name="Peters L."/>
            <person name="Ovchinnikova G."/>
            <person name="Munk A.C."/>
            <person name="Detter J.C."/>
            <person name="Han C."/>
            <person name="Tapia R."/>
            <person name="Land M."/>
            <person name="Hauser L."/>
            <person name="Kyrpides N."/>
            <person name="Ivanova N."/>
            <person name="Pagani I."/>
            <person name="Ritalahtilisa K."/>
            <person name="Loeffler F."/>
            <person name="Woyke T."/>
        </authorList>
    </citation>
    <scope>NUCLEOTIDE SEQUENCE [LARGE SCALE GENOMIC DNA]</scope>
    <source>
        <strain evidence="4">ATCC BAA-1885 / DSM 22778 / Grapes</strain>
    </source>
</reference>
<dbReference type="InterPro" id="IPR050194">
    <property type="entry name" value="Glycosyltransferase_grp1"/>
</dbReference>
<feature type="domain" description="Glycosyltransferase subfamily 4-like N-terminal" evidence="2">
    <location>
        <begin position="23"/>
        <end position="205"/>
    </location>
</feature>
<name>G8QWV9_SPHPG</name>
<evidence type="ECO:0000313" key="4">
    <source>
        <dbReference type="Proteomes" id="UP000005632"/>
    </source>
</evidence>
<organism evidence="3 4">
    <name type="scientific">Sphaerochaeta pleomorpha (strain ATCC BAA-1885 / DSM 22778 / Grapes)</name>
    <dbReference type="NCBI Taxonomy" id="158190"/>
    <lineage>
        <taxon>Bacteria</taxon>
        <taxon>Pseudomonadati</taxon>
        <taxon>Spirochaetota</taxon>
        <taxon>Spirochaetia</taxon>
        <taxon>Spirochaetales</taxon>
        <taxon>Sphaerochaetaceae</taxon>
        <taxon>Sphaerochaeta</taxon>
    </lineage>
</organism>
<gene>
    <name evidence="3" type="ordered locus">SpiGrapes_1660</name>
</gene>
<dbReference type="PANTHER" id="PTHR45947:SF3">
    <property type="entry name" value="SULFOQUINOVOSYL TRANSFERASE SQD2"/>
    <property type="match status" value="1"/>
</dbReference>
<evidence type="ECO:0000259" key="1">
    <source>
        <dbReference type="Pfam" id="PF00534"/>
    </source>
</evidence>
<dbReference type="Gene3D" id="3.40.50.2000">
    <property type="entry name" value="Glycogen Phosphorylase B"/>
    <property type="match status" value="2"/>
</dbReference>
<dbReference type="SUPFAM" id="SSF53756">
    <property type="entry name" value="UDP-Glycosyltransferase/glycogen phosphorylase"/>
    <property type="match status" value="1"/>
</dbReference>
<proteinExistence type="predicted"/>
<keyword evidence="3" id="KW-0808">Transferase</keyword>
<dbReference type="OrthoDB" id="9797829at2"/>
<accession>G8QWV9</accession>
<dbReference type="STRING" id="158190.SpiGrapes_1660"/>
<dbReference type="EMBL" id="CP003155">
    <property type="protein sequence ID" value="AEV29463.1"/>
    <property type="molecule type" value="Genomic_DNA"/>
</dbReference>
<dbReference type="eggNOG" id="COG0438">
    <property type="taxonomic scope" value="Bacteria"/>
</dbReference>
<evidence type="ECO:0000259" key="2">
    <source>
        <dbReference type="Pfam" id="PF13439"/>
    </source>
</evidence>
<dbReference type="InterPro" id="IPR001296">
    <property type="entry name" value="Glyco_trans_1"/>
</dbReference>
<dbReference type="HOGENOM" id="CLU_009583_11_5_12"/>
<sequence>MKILRPTAYYEPEQFSSSHLDRDLEEAFIQAGFESIIVTPTPTRGIIKKVRNTYKKKKYEQKFDGKVVIFRVPIFKEGRNPVCRAWRYFLSSLKIYRKCIQQQNIDIILVGSTPPTQGVLAAKIAKKLKVPFIYNLQDIFPDSLVNAKMAKKGSLVWKIGRTIENYSYKQAEKIIVISEEFKKNIINKGVPEEKIELIYNWVDTKQVFPVTRSQNPLFDRYGLSREHFYVTYCGNIGHTQNLDLLLSVAKMCDSEPLISFILFGEGSYTEEFDRKIKTDNCNNVLRFPFQPYEDIANVFSLGDVGLIISKPHISQNSVPSKTWSIMAAARPVLASFDLGSTLDKVITENECGVVVEADNPDLLYSAILELFYSRNNLSQMGLNGRKFVMKELDKDLCVSKYIEVIKSVSSKR</sequence>
<keyword evidence="4" id="KW-1185">Reference proteome</keyword>
<feature type="domain" description="Glycosyl transferase family 1" evidence="1">
    <location>
        <begin position="220"/>
        <end position="386"/>
    </location>
</feature>
<dbReference type="KEGG" id="sgp:SpiGrapes_1660"/>
<dbReference type="AlphaFoldDB" id="G8QWV9"/>